<dbReference type="Pfam" id="PF03458">
    <property type="entry name" value="Gly_transporter"/>
    <property type="match status" value="2"/>
</dbReference>
<comment type="similarity">
    <text evidence="2">Belongs to the UPF0126 family.</text>
</comment>
<evidence type="ECO:0000256" key="7">
    <source>
        <dbReference type="SAM" id="Phobius"/>
    </source>
</evidence>
<dbReference type="GO" id="GO:0005886">
    <property type="term" value="C:plasma membrane"/>
    <property type="evidence" value="ECO:0007669"/>
    <property type="project" value="UniProtKB-SubCell"/>
</dbReference>
<proteinExistence type="inferred from homology"/>
<feature type="transmembrane region" description="Helical" evidence="7">
    <location>
        <begin position="31"/>
        <end position="52"/>
    </location>
</feature>
<dbReference type="EMBL" id="BKCL01000001">
    <property type="protein sequence ID" value="GEQ96797.1"/>
    <property type="molecule type" value="Genomic_DNA"/>
</dbReference>
<organism evidence="9 10">
    <name type="scientific">Iodidimonas gelatinilytica</name>
    <dbReference type="NCBI Taxonomy" id="1236966"/>
    <lineage>
        <taxon>Bacteria</taxon>
        <taxon>Pseudomonadati</taxon>
        <taxon>Pseudomonadota</taxon>
        <taxon>Alphaproteobacteria</taxon>
        <taxon>Iodidimonadales</taxon>
        <taxon>Iodidimonadaceae</taxon>
        <taxon>Iodidimonas</taxon>
    </lineage>
</organism>
<dbReference type="RefSeq" id="WP_149999393.1">
    <property type="nucleotide sequence ID" value="NZ_BKCL01000001.1"/>
</dbReference>
<evidence type="ECO:0000256" key="3">
    <source>
        <dbReference type="ARBA" id="ARBA00022475"/>
    </source>
</evidence>
<feature type="transmembrane region" description="Helical" evidence="7">
    <location>
        <begin position="149"/>
        <end position="174"/>
    </location>
</feature>
<evidence type="ECO:0000313" key="9">
    <source>
        <dbReference type="EMBL" id="GEQ96797.1"/>
    </source>
</evidence>
<protein>
    <submittedName>
        <fullName evidence="9">Membrane protein</fullName>
    </submittedName>
</protein>
<comment type="caution">
    <text evidence="9">The sequence shown here is derived from an EMBL/GenBank/DDBJ whole genome shotgun (WGS) entry which is preliminary data.</text>
</comment>
<evidence type="ECO:0000256" key="5">
    <source>
        <dbReference type="ARBA" id="ARBA00022989"/>
    </source>
</evidence>
<keyword evidence="6 7" id="KW-0472">Membrane</keyword>
<dbReference type="AlphaFoldDB" id="A0A5A7MLK3"/>
<feature type="transmembrane region" description="Helical" evidence="7">
    <location>
        <begin position="64"/>
        <end position="83"/>
    </location>
</feature>
<keyword evidence="5 7" id="KW-1133">Transmembrane helix</keyword>
<evidence type="ECO:0000259" key="8">
    <source>
        <dbReference type="Pfam" id="PF03458"/>
    </source>
</evidence>
<dbReference type="PANTHER" id="PTHR30506">
    <property type="entry name" value="INNER MEMBRANE PROTEIN"/>
    <property type="match status" value="1"/>
</dbReference>
<accession>A0A5A7MLK3</accession>
<name>A0A5A7MLK3_9PROT</name>
<gene>
    <name evidence="9" type="ORF">JCM17844_04340</name>
</gene>
<evidence type="ECO:0000256" key="2">
    <source>
        <dbReference type="ARBA" id="ARBA00008193"/>
    </source>
</evidence>
<dbReference type="InterPro" id="IPR005115">
    <property type="entry name" value="Gly_transporter"/>
</dbReference>
<feature type="transmembrane region" description="Helical" evidence="7">
    <location>
        <begin position="90"/>
        <end position="111"/>
    </location>
</feature>
<reference evidence="9 10" key="1">
    <citation type="submission" date="2019-09" db="EMBL/GenBank/DDBJ databases">
        <title>NBRP : Genome information of microbial organism related human and environment.</title>
        <authorList>
            <person name="Hattori M."/>
            <person name="Oshima K."/>
            <person name="Inaba H."/>
            <person name="Suda W."/>
            <person name="Sakamoto M."/>
            <person name="Iino T."/>
            <person name="Kitahara M."/>
            <person name="Oshida Y."/>
            <person name="Iida T."/>
            <person name="Kudo T."/>
            <person name="Itoh T."/>
            <person name="Ohkuma M."/>
        </authorList>
    </citation>
    <scope>NUCLEOTIDE SEQUENCE [LARGE SCALE GENOMIC DNA]</scope>
    <source>
        <strain evidence="9 10">Hi-2</strain>
    </source>
</reference>
<evidence type="ECO:0000313" key="10">
    <source>
        <dbReference type="Proteomes" id="UP000322084"/>
    </source>
</evidence>
<dbReference type="PANTHER" id="PTHR30506:SF3">
    <property type="entry name" value="UPF0126 INNER MEMBRANE PROTEIN YADS-RELATED"/>
    <property type="match status" value="1"/>
</dbReference>
<keyword evidence="4 7" id="KW-0812">Transmembrane</keyword>
<evidence type="ECO:0000256" key="6">
    <source>
        <dbReference type="ARBA" id="ARBA00023136"/>
    </source>
</evidence>
<feature type="transmembrane region" description="Helical" evidence="7">
    <location>
        <begin position="6"/>
        <end position="24"/>
    </location>
</feature>
<sequence>MSPLFIMIESVGILAFSLSGALSAARKDMDIFGFAVLALMPAVGGGTLRDLVLDVPVFWVEDTRPIWITGVGVLAVYFGENFLNSRRKVIVWADAVGLALFAVAGAQKAYLETGDPLISVMMGVATAVAGGIIRDIIANEIPLILQQEVYATAAFCGAFVYMALTLAGFDFIWLQDLALPQDLWSGPWPSGLDGVCQNERPVAQTLES</sequence>
<evidence type="ECO:0000256" key="4">
    <source>
        <dbReference type="ARBA" id="ARBA00022692"/>
    </source>
</evidence>
<evidence type="ECO:0000256" key="1">
    <source>
        <dbReference type="ARBA" id="ARBA00004651"/>
    </source>
</evidence>
<comment type="subcellular location">
    <subcellularLocation>
        <location evidence="1">Cell membrane</location>
        <topology evidence="1">Multi-pass membrane protein</topology>
    </subcellularLocation>
</comment>
<feature type="domain" description="Glycine transporter" evidence="8">
    <location>
        <begin position="92"/>
        <end position="164"/>
    </location>
</feature>
<dbReference type="Proteomes" id="UP000322084">
    <property type="component" value="Unassembled WGS sequence"/>
</dbReference>
<feature type="domain" description="Glycine transporter" evidence="8">
    <location>
        <begin position="7"/>
        <end position="78"/>
    </location>
</feature>
<keyword evidence="3" id="KW-1003">Cell membrane</keyword>
<feature type="transmembrane region" description="Helical" evidence="7">
    <location>
        <begin position="117"/>
        <end position="137"/>
    </location>
</feature>